<keyword evidence="1" id="KW-1133">Transmembrane helix</keyword>
<sequence length="169" mass="18920">MFEKMLWNSRFIVLFAVIASLISSVILFVWATADVAMIAVKVVKSFFTAGGDRLSSELHSYVVSHIITSVDDYLLATVLLIFAFGLYELFISKLDIAEEDEGSSRLLVIKDLDDLKDRLAKVVLMILIVTFFKNVMNIQFDEPIKILYLGAGIMMIGIALYLTKSGPKK</sequence>
<evidence type="ECO:0000256" key="1">
    <source>
        <dbReference type="SAM" id="Phobius"/>
    </source>
</evidence>
<keyword evidence="1" id="KW-0472">Membrane</keyword>
<dbReference type="PIRSF" id="PIRSF026509">
    <property type="entry name" value="UCP026509"/>
    <property type="match status" value="1"/>
</dbReference>
<dbReference type="InterPro" id="IPR005134">
    <property type="entry name" value="UPF0114"/>
</dbReference>
<name>A0A3B1BMB6_9ZZZZ</name>
<feature type="transmembrane region" description="Helical" evidence="1">
    <location>
        <begin position="119"/>
        <end position="140"/>
    </location>
</feature>
<reference evidence="2" key="1">
    <citation type="submission" date="2018-06" db="EMBL/GenBank/DDBJ databases">
        <authorList>
            <person name="Zhirakovskaya E."/>
        </authorList>
    </citation>
    <scope>NUCLEOTIDE SEQUENCE</scope>
</reference>
<organism evidence="2">
    <name type="scientific">hydrothermal vent metagenome</name>
    <dbReference type="NCBI Taxonomy" id="652676"/>
    <lineage>
        <taxon>unclassified sequences</taxon>
        <taxon>metagenomes</taxon>
        <taxon>ecological metagenomes</taxon>
    </lineage>
</organism>
<dbReference type="EMBL" id="UOGC01000091">
    <property type="protein sequence ID" value="VAX19506.1"/>
    <property type="molecule type" value="Genomic_DNA"/>
</dbReference>
<feature type="transmembrane region" description="Helical" evidence="1">
    <location>
        <begin position="73"/>
        <end position="91"/>
    </location>
</feature>
<feature type="transmembrane region" description="Helical" evidence="1">
    <location>
        <begin position="12"/>
        <end position="33"/>
    </location>
</feature>
<feature type="transmembrane region" description="Helical" evidence="1">
    <location>
        <begin position="146"/>
        <end position="163"/>
    </location>
</feature>
<dbReference type="PANTHER" id="PTHR31721">
    <property type="entry name" value="OS06G0710300 PROTEIN"/>
    <property type="match status" value="1"/>
</dbReference>
<protein>
    <recommendedName>
        <fullName evidence="3">Arginine/ornithine antiporter ArcD</fullName>
    </recommendedName>
</protein>
<accession>A0A3B1BMB6</accession>
<dbReference type="PANTHER" id="PTHR31721:SF4">
    <property type="entry name" value="OS06G0710300 PROTEIN"/>
    <property type="match status" value="1"/>
</dbReference>
<evidence type="ECO:0008006" key="3">
    <source>
        <dbReference type="Google" id="ProtNLM"/>
    </source>
</evidence>
<dbReference type="Pfam" id="PF03350">
    <property type="entry name" value="UPF0114"/>
    <property type="match status" value="1"/>
</dbReference>
<proteinExistence type="predicted"/>
<evidence type="ECO:0000313" key="2">
    <source>
        <dbReference type="EMBL" id="VAX19506.1"/>
    </source>
</evidence>
<keyword evidence="1" id="KW-0812">Transmembrane</keyword>
<dbReference type="AlphaFoldDB" id="A0A3B1BMB6"/>
<gene>
    <name evidence="2" type="ORF">MNBD_NITROSPINAE01-160</name>
</gene>